<evidence type="ECO:0000256" key="7">
    <source>
        <dbReference type="PROSITE-ProRule" id="PRU01091"/>
    </source>
</evidence>
<dbReference type="RefSeq" id="WP_096228426.1">
    <property type="nucleotide sequence ID" value="NZ_CP168029.1"/>
</dbReference>
<dbReference type="PANTHER" id="PTHR48111:SF32">
    <property type="entry name" value="STAGE 0 SPORULATION PROTEIN A HOMOLOG"/>
    <property type="match status" value="1"/>
</dbReference>
<evidence type="ECO:0000256" key="5">
    <source>
        <dbReference type="ARBA" id="ARBA00023163"/>
    </source>
</evidence>
<keyword evidence="5" id="KW-0804">Transcription</keyword>
<dbReference type="InterPro" id="IPR001867">
    <property type="entry name" value="OmpR/PhoB-type_DNA-bd"/>
</dbReference>
<dbReference type="CDD" id="cd00383">
    <property type="entry name" value="trans_reg_C"/>
    <property type="match status" value="1"/>
</dbReference>
<keyword evidence="2" id="KW-0902">Two-component regulatory system</keyword>
<dbReference type="Gene3D" id="3.40.50.2300">
    <property type="match status" value="1"/>
</dbReference>
<keyword evidence="4 7" id="KW-0238">DNA-binding</keyword>
<dbReference type="PANTHER" id="PTHR48111">
    <property type="entry name" value="REGULATOR OF RPOS"/>
    <property type="match status" value="1"/>
</dbReference>
<evidence type="ECO:0000259" key="8">
    <source>
        <dbReference type="PROSITE" id="PS50110"/>
    </source>
</evidence>
<dbReference type="EMBL" id="QIBW01000030">
    <property type="protein sequence ID" value="ROT87922.1"/>
    <property type="molecule type" value="Genomic_DNA"/>
</dbReference>
<evidence type="ECO:0000256" key="4">
    <source>
        <dbReference type="ARBA" id="ARBA00023125"/>
    </source>
</evidence>
<evidence type="ECO:0000313" key="11">
    <source>
        <dbReference type="Proteomes" id="UP000285258"/>
    </source>
</evidence>
<gene>
    <name evidence="10" type="ORF">DMP12_14085</name>
</gene>
<dbReference type="Gene3D" id="1.10.10.10">
    <property type="entry name" value="Winged helix-like DNA-binding domain superfamily/Winged helix DNA-binding domain"/>
    <property type="match status" value="1"/>
</dbReference>
<comment type="caution">
    <text evidence="10">The sequence shown here is derived from an EMBL/GenBank/DDBJ whole genome shotgun (WGS) entry which is preliminary data.</text>
</comment>
<dbReference type="PROSITE" id="PS51755">
    <property type="entry name" value="OMPR_PHOB"/>
    <property type="match status" value="1"/>
</dbReference>
<dbReference type="GO" id="GO:0032993">
    <property type="term" value="C:protein-DNA complex"/>
    <property type="evidence" value="ECO:0007669"/>
    <property type="project" value="TreeGrafter"/>
</dbReference>
<dbReference type="SUPFAM" id="SSF52172">
    <property type="entry name" value="CheY-like"/>
    <property type="match status" value="1"/>
</dbReference>
<dbReference type="InterPro" id="IPR011006">
    <property type="entry name" value="CheY-like_superfamily"/>
</dbReference>
<dbReference type="SMART" id="SM00448">
    <property type="entry name" value="REC"/>
    <property type="match status" value="1"/>
</dbReference>
<dbReference type="SMART" id="SM00862">
    <property type="entry name" value="Trans_reg_C"/>
    <property type="match status" value="1"/>
</dbReference>
<proteinExistence type="predicted"/>
<dbReference type="Proteomes" id="UP000285258">
    <property type="component" value="Unassembled WGS sequence"/>
</dbReference>
<dbReference type="Pfam" id="PF00486">
    <property type="entry name" value="Trans_reg_C"/>
    <property type="match status" value="1"/>
</dbReference>
<organism evidence="10 11">
    <name type="scientific">Gordonibacter urolithinfaciens</name>
    <dbReference type="NCBI Taxonomy" id="1335613"/>
    <lineage>
        <taxon>Bacteria</taxon>
        <taxon>Bacillati</taxon>
        <taxon>Actinomycetota</taxon>
        <taxon>Coriobacteriia</taxon>
        <taxon>Eggerthellales</taxon>
        <taxon>Eggerthellaceae</taxon>
        <taxon>Gordonibacter</taxon>
    </lineage>
</organism>
<evidence type="ECO:0000256" key="2">
    <source>
        <dbReference type="ARBA" id="ARBA00023012"/>
    </source>
</evidence>
<feature type="modified residue" description="4-aspartylphosphate" evidence="6">
    <location>
        <position position="52"/>
    </location>
</feature>
<evidence type="ECO:0000256" key="3">
    <source>
        <dbReference type="ARBA" id="ARBA00023015"/>
    </source>
</evidence>
<protein>
    <submittedName>
        <fullName evidence="10">DNA-binding response regulator</fullName>
    </submittedName>
</protein>
<feature type="DNA-binding region" description="OmpR/PhoB-type" evidence="7">
    <location>
        <begin position="128"/>
        <end position="222"/>
    </location>
</feature>
<dbReference type="CDD" id="cd17574">
    <property type="entry name" value="REC_OmpR"/>
    <property type="match status" value="1"/>
</dbReference>
<keyword evidence="3" id="KW-0805">Transcription regulation</keyword>
<dbReference type="PROSITE" id="PS50110">
    <property type="entry name" value="RESPONSE_REGULATORY"/>
    <property type="match status" value="1"/>
</dbReference>
<dbReference type="AlphaFoldDB" id="A0A423UGT3"/>
<evidence type="ECO:0000256" key="6">
    <source>
        <dbReference type="PROSITE-ProRule" id="PRU00169"/>
    </source>
</evidence>
<dbReference type="GO" id="GO:0000156">
    <property type="term" value="F:phosphorelay response regulator activity"/>
    <property type="evidence" value="ECO:0007669"/>
    <property type="project" value="TreeGrafter"/>
</dbReference>
<dbReference type="InterPro" id="IPR036388">
    <property type="entry name" value="WH-like_DNA-bd_sf"/>
</dbReference>
<dbReference type="FunFam" id="3.40.50.2300:FF:000001">
    <property type="entry name" value="DNA-binding response regulator PhoB"/>
    <property type="match status" value="1"/>
</dbReference>
<feature type="domain" description="OmpR/PhoB-type" evidence="9">
    <location>
        <begin position="128"/>
        <end position="222"/>
    </location>
</feature>
<accession>A0A423UGT3</accession>
<dbReference type="Pfam" id="PF00072">
    <property type="entry name" value="Response_reg"/>
    <property type="match status" value="1"/>
</dbReference>
<name>A0A423UGT3_9ACTN</name>
<evidence type="ECO:0000256" key="1">
    <source>
        <dbReference type="ARBA" id="ARBA00022553"/>
    </source>
</evidence>
<feature type="domain" description="Response regulatory" evidence="8">
    <location>
        <begin position="3"/>
        <end position="116"/>
    </location>
</feature>
<dbReference type="Gene3D" id="6.10.250.690">
    <property type="match status" value="1"/>
</dbReference>
<reference evidence="11" key="1">
    <citation type="submission" date="2018-05" db="EMBL/GenBank/DDBJ databases">
        <title>Genome Sequencing of selected type strains of the family Eggerthellaceae.</title>
        <authorList>
            <person name="Danylec N."/>
            <person name="Stoll D.A."/>
            <person name="Doetsch A."/>
            <person name="Huch M."/>
        </authorList>
    </citation>
    <scope>NUCLEOTIDE SEQUENCE [LARGE SCALE GENOMIC DNA]</scope>
    <source>
        <strain evidence="11">DSM 27213</strain>
    </source>
</reference>
<dbReference type="InterPro" id="IPR039420">
    <property type="entry name" value="WalR-like"/>
</dbReference>
<dbReference type="InterPro" id="IPR001789">
    <property type="entry name" value="Sig_transdc_resp-reg_receiver"/>
</dbReference>
<dbReference type="GO" id="GO:0005829">
    <property type="term" value="C:cytosol"/>
    <property type="evidence" value="ECO:0007669"/>
    <property type="project" value="TreeGrafter"/>
</dbReference>
<dbReference type="GO" id="GO:0006355">
    <property type="term" value="P:regulation of DNA-templated transcription"/>
    <property type="evidence" value="ECO:0007669"/>
    <property type="project" value="InterPro"/>
</dbReference>
<sequence length="223" mass="24139">MAHMLTIEDEPAIRTVLAEVFKSAGHDVALAADGMEGIAAFHARPCDLVVLDLMLPKIDGFTVCELIRQESDVPVMMLTALGAESDELRGFELLADDYVTKPFSVKVVLRRAEALLRRAAHAPADGADGLLRCGDVALDPAGRTASRGGSPVDLTRTEFDVLELLLAHPGRVFTRDELLSLVWHYEFASDPKIVNIHVMNIRKKLGAGLVATVRGIGYKLGEA</sequence>
<evidence type="ECO:0000259" key="9">
    <source>
        <dbReference type="PROSITE" id="PS51755"/>
    </source>
</evidence>
<dbReference type="InterPro" id="IPR016032">
    <property type="entry name" value="Sig_transdc_resp-reg_C-effctor"/>
</dbReference>
<keyword evidence="1 6" id="KW-0597">Phosphoprotein</keyword>
<evidence type="ECO:0000313" key="10">
    <source>
        <dbReference type="EMBL" id="ROT87922.1"/>
    </source>
</evidence>
<dbReference type="SUPFAM" id="SSF46894">
    <property type="entry name" value="C-terminal effector domain of the bipartite response regulators"/>
    <property type="match status" value="1"/>
</dbReference>
<dbReference type="GO" id="GO:0000976">
    <property type="term" value="F:transcription cis-regulatory region binding"/>
    <property type="evidence" value="ECO:0007669"/>
    <property type="project" value="TreeGrafter"/>
</dbReference>